<sequence>MGQILRAGEGAHVRINGMEITYLARSASTHDAMGIYGVTLAARSPGAGLHRHAALTETFEVHAGTLAMRIDGRDVDLGPGDFVLIPPGQPHAFANRSQAPVHFTLSFTPALEREGFFEGLAKLAAENRLADEAAMERLMRRYDQEPLEGFDGWSEAG</sequence>
<dbReference type="OrthoDB" id="9791637at2"/>
<accession>A0A2U8W7S7</accession>
<dbReference type="KEGG" id="mets:DK389_18740"/>
<dbReference type="Proteomes" id="UP000245926">
    <property type="component" value="Chromosome"/>
</dbReference>
<evidence type="ECO:0000313" key="2">
    <source>
        <dbReference type="EMBL" id="AWN42167.1"/>
    </source>
</evidence>
<organism evidence="2 3">
    <name type="scientific">Methylobacterium durans</name>
    <dbReference type="NCBI Taxonomy" id="2202825"/>
    <lineage>
        <taxon>Bacteria</taxon>
        <taxon>Pseudomonadati</taxon>
        <taxon>Pseudomonadota</taxon>
        <taxon>Alphaproteobacteria</taxon>
        <taxon>Hyphomicrobiales</taxon>
        <taxon>Methylobacteriaceae</taxon>
        <taxon>Methylobacterium</taxon>
    </lineage>
</organism>
<dbReference type="InterPro" id="IPR013096">
    <property type="entry name" value="Cupin_2"/>
</dbReference>
<reference evidence="3" key="1">
    <citation type="submission" date="2018-05" db="EMBL/GenBank/DDBJ databases">
        <title>Complete Genome Sequence of Methylobacterium sp. 17SD2-17.</title>
        <authorList>
            <person name="Srinivasan S."/>
        </authorList>
    </citation>
    <scope>NUCLEOTIDE SEQUENCE [LARGE SCALE GENOMIC DNA]</scope>
    <source>
        <strain evidence="3">17SD2-17</strain>
    </source>
</reference>
<protein>
    <submittedName>
        <fullName evidence="2">Cupin domain-containing protein</fullName>
    </submittedName>
</protein>
<feature type="domain" description="Cupin type-2" evidence="1">
    <location>
        <begin position="39"/>
        <end position="104"/>
    </location>
</feature>
<dbReference type="Pfam" id="PF07883">
    <property type="entry name" value="Cupin_2"/>
    <property type="match status" value="1"/>
</dbReference>
<evidence type="ECO:0000259" key="1">
    <source>
        <dbReference type="Pfam" id="PF07883"/>
    </source>
</evidence>
<dbReference type="RefSeq" id="WP_109891783.1">
    <property type="nucleotide sequence ID" value="NZ_CP029550.1"/>
</dbReference>
<dbReference type="SUPFAM" id="SSF51182">
    <property type="entry name" value="RmlC-like cupins"/>
    <property type="match status" value="1"/>
</dbReference>
<dbReference type="InterPro" id="IPR011051">
    <property type="entry name" value="RmlC_Cupin_sf"/>
</dbReference>
<keyword evidence="3" id="KW-1185">Reference proteome</keyword>
<dbReference type="EMBL" id="CP029550">
    <property type="protein sequence ID" value="AWN42167.1"/>
    <property type="molecule type" value="Genomic_DNA"/>
</dbReference>
<proteinExistence type="predicted"/>
<dbReference type="InterPro" id="IPR014710">
    <property type="entry name" value="RmlC-like_jellyroll"/>
</dbReference>
<dbReference type="Gene3D" id="2.60.120.10">
    <property type="entry name" value="Jelly Rolls"/>
    <property type="match status" value="1"/>
</dbReference>
<gene>
    <name evidence="2" type="ORF">DK389_18740</name>
</gene>
<dbReference type="PANTHER" id="PTHR36440">
    <property type="entry name" value="PUTATIVE (AFU_ORTHOLOGUE AFUA_8G07350)-RELATED"/>
    <property type="match status" value="1"/>
</dbReference>
<dbReference type="InterPro" id="IPR053146">
    <property type="entry name" value="QDO-like"/>
</dbReference>
<dbReference type="PANTHER" id="PTHR36440:SF1">
    <property type="entry name" value="PUTATIVE (AFU_ORTHOLOGUE AFUA_8G07350)-RELATED"/>
    <property type="match status" value="1"/>
</dbReference>
<name>A0A2U8W7S7_9HYPH</name>
<evidence type="ECO:0000313" key="3">
    <source>
        <dbReference type="Proteomes" id="UP000245926"/>
    </source>
</evidence>
<dbReference type="AlphaFoldDB" id="A0A2U8W7S7"/>